<dbReference type="PANTHER" id="PTHR43447">
    <property type="entry name" value="ALPHA-AMYLASE"/>
    <property type="match status" value="1"/>
</dbReference>
<reference evidence="14 15" key="2">
    <citation type="submission" date="2017-10" db="EMBL/GenBank/DDBJ databases">
        <authorList>
            <person name="Banno H."/>
            <person name="Chua N.-H."/>
        </authorList>
    </citation>
    <scope>NUCLEOTIDE SEQUENCE [LARGE SCALE GENOMIC DNA]</scope>
    <source>
        <strain evidence="14 15">JK623</strain>
    </source>
</reference>
<dbReference type="InterPro" id="IPR013783">
    <property type="entry name" value="Ig-like_fold"/>
</dbReference>
<dbReference type="InterPro" id="IPR031319">
    <property type="entry name" value="A-amylase_C"/>
</dbReference>
<dbReference type="Proteomes" id="UP000224563">
    <property type="component" value="Unassembled WGS sequence"/>
</dbReference>
<dbReference type="EMBL" id="PDYG01000007">
    <property type="protein sequence ID" value="PHU38509.1"/>
    <property type="molecule type" value="Genomic_DNA"/>
</dbReference>
<dbReference type="InterPro" id="IPR031965">
    <property type="entry name" value="CBM26"/>
</dbReference>
<dbReference type="EC" id="3.2.1.1" evidence="4"/>
<evidence type="ECO:0000256" key="8">
    <source>
        <dbReference type="ARBA" id="ARBA00022837"/>
    </source>
</evidence>
<dbReference type="SMART" id="SM00642">
    <property type="entry name" value="Aamy"/>
    <property type="match status" value="1"/>
</dbReference>
<evidence type="ECO:0000256" key="5">
    <source>
        <dbReference type="ARBA" id="ARBA00017303"/>
    </source>
</evidence>
<dbReference type="GO" id="GO:0005975">
    <property type="term" value="P:carbohydrate metabolic process"/>
    <property type="evidence" value="ECO:0007669"/>
    <property type="project" value="InterPro"/>
</dbReference>
<evidence type="ECO:0000259" key="12">
    <source>
        <dbReference type="SMART" id="SM00632"/>
    </source>
</evidence>
<keyword evidence="9" id="KW-0119">Carbohydrate metabolism</keyword>
<dbReference type="Gene3D" id="2.60.40.10">
    <property type="entry name" value="Immunoglobulins"/>
    <property type="match status" value="4"/>
</dbReference>
<evidence type="ECO:0000256" key="1">
    <source>
        <dbReference type="ARBA" id="ARBA00000548"/>
    </source>
</evidence>
<keyword evidence="6" id="KW-0479">Metal-binding</keyword>
<keyword evidence="7" id="KW-0378">Hydrolase</keyword>
<name>A0A2G3E5G3_9FIRM</name>
<accession>A0A2G3E5G3</accession>
<dbReference type="RefSeq" id="WP_099385503.1">
    <property type="nucleotide sequence ID" value="NZ_JANSWH010000033.1"/>
</dbReference>
<dbReference type="SUPFAM" id="SSF51011">
    <property type="entry name" value="Glycosyl hydrolase domain"/>
    <property type="match status" value="1"/>
</dbReference>
<dbReference type="SMART" id="SM00632">
    <property type="entry name" value="Aamy_C"/>
    <property type="match status" value="1"/>
</dbReference>
<proteinExistence type="inferred from homology"/>
<dbReference type="Gene3D" id="2.60.40.1080">
    <property type="match status" value="1"/>
</dbReference>
<dbReference type="Pfam" id="PF16738">
    <property type="entry name" value="CBM26"/>
    <property type="match status" value="4"/>
</dbReference>
<keyword evidence="10" id="KW-0326">Glycosidase</keyword>
<evidence type="ECO:0000256" key="11">
    <source>
        <dbReference type="RuleBase" id="RU003615"/>
    </source>
</evidence>
<keyword evidence="15" id="KW-1185">Reference proteome</keyword>
<comment type="cofactor">
    <cofactor evidence="2">
        <name>Ca(2+)</name>
        <dbReference type="ChEBI" id="CHEBI:29108"/>
    </cofactor>
</comment>
<evidence type="ECO:0000313" key="14">
    <source>
        <dbReference type="EMBL" id="PHU38509.1"/>
    </source>
</evidence>
<evidence type="ECO:0000256" key="3">
    <source>
        <dbReference type="ARBA" id="ARBA00008061"/>
    </source>
</evidence>
<gene>
    <name evidence="14" type="ORF">CSX02_02435</name>
</gene>
<evidence type="ECO:0000256" key="10">
    <source>
        <dbReference type="ARBA" id="ARBA00023295"/>
    </source>
</evidence>
<dbReference type="GO" id="GO:0004556">
    <property type="term" value="F:alpha-amylase activity"/>
    <property type="evidence" value="ECO:0007669"/>
    <property type="project" value="UniProtKB-EC"/>
</dbReference>
<evidence type="ECO:0000313" key="15">
    <source>
        <dbReference type="Proteomes" id="UP000224563"/>
    </source>
</evidence>
<keyword evidence="8" id="KW-0106">Calcium</keyword>
<dbReference type="InterPro" id="IPR013780">
    <property type="entry name" value="Glyco_hydro_b"/>
</dbReference>
<evidence type="ECO:0000256" key="2">
    <source>
        <dbReference type="ARBA" id="ARBA00001913"/>
    </source>
</evidence>
<feature type="domain" description="Alpha-amylase C-terminal" evidence="12">
    <location>
        <begin position="433"/>
        <end position="516"/>
    </location>
</feature>
<sequence length="1286" mass="138704">MTFRRNWLKQFLAVGLSFSVLVGTPLPGMNGLMPNSAEAVYAAESQAQVSARQKVHDGAILHAFCWNFETIKANMADIAAAGYTAVQTSPINECLSTHPALQIHGSGMWYYHYQPTDWKIGNYQLGTRDQFIAMCEEAHRYGVSVIVDILPNHTTPSKDQVSQDLLDAAGGSFEDLLHKSIANASGRVSTTYTYDGLLDVDTENAGFQQYFYEFLMDCLDCGADGFRIDTAKHIALPDDPVPAEYEDQDRNTFYPNMKAAIDEKGKNAAGEDVDYADLFVYGETLQGNERTAAYQEMLGGTTASNYGAAIRTALSSKDFSVDKIADYRISDEGAYIADPNKLVTWVESHDNYCNDGEDSWKLINDEDVRLGWAIIGARKDGTPLFFSRPANSSAENPWGDNVLGAAGNDEYKSPEVVAVNKFRAAMSGKEEALSNPNGNVQTIMIERGSDITSAAEGAVIVNGSTSTVVLDCKTKLADGTYVNMVSGRDEIYTVSNGILNGDLPARSVVVLSELSQDEATAVFYYNADNWNTVEAVVGEDTYPATNNGDGWWSAMVPETDFAVTFTNGSDQTSDAYSITSNGSRYAAGTGVYASKAEAEEALGVQLVSVYFFNTENWDSVNAYAYLSDGTPLFGGWPGTAISYDGAFWYRADVKFLEVKDFSIIFNHDGVQTGNIAITASDLTEGDDGVLKTYVSLDIAQTGDQLAATVYDSMDDPEDVWGVSGRRNFTDVYFYDANDWGQVSVYTWGDVNLGGWPGATATQEDDGWYKIRLNAAPGSNVNIIFNNGNNGKQTPNLAVSDIQSRFFVGTKGEVFTSKQAASDVLLAPATVQFYNEKGWNQVYAYAEGSSDEDFGTWPGVQMIAGRNDWFSVDVPKELIKNAEGTFALTFHDGSSESTTNKVVQTVANATNVFFGASVQGGYASQTGVYEALGISTRVYFYNSEGWADPYVWAWDDTENFSGGSWPGRAATREGDSDWWYYDVPKPAAAGFNVIFSDHGTPQTDTIPIADASKVYTSAIDLKAYASKKEVLRLAGIGGNLSEATVNAIPAKTYTGSAIKPAVTVKYDGKTLVANTDYTLSYSNNMNAGTATVVITGKGDYEGSKTVHFTIAKAATTIKVNKTAFTVNASTSKSTSVKITASAASKGKVTFKSANSKVKVDKNGKVTIPKNFAGTVKITVTAAATANYKAATKTVTITVKGLTNKITAKNIKVTSSKKAKSVKIGAKQKGKGKITYVSSNKKVKVDKNGKITIAKNFSGTVTITIKVAANGAYKAATKKIKVTVKRAR</sequence>
<comment type="similarity">
    <text evidence="3 11">Belongs to the glycosyl hydrolase 13 family.</text>
</comment>
<evidence type="ECO:0000256" key="9">
    <source>
        <dbReference type="ARBA" id="ARBA00023277"/>
    </source>
</evidence>
<protein>
    <recommendedName>
        <fullName evidence="5">Alpha-amylase</fullName>
        <ecNumber evidence="4">3.2.1.1</ecNumber>
    </recommendedName>
</protein>
<dbReference type="InterPro" id="IPR017853">
    <property type="entry name" value="GH"/>
</dbReference>
<feature type="domain" description="Glycosyl hydrolase family 13 catalytic" evidence="13">
    <location>
        <begin position="58"/>
        <end position="423"/>
    </location>
</feature>
<dbReference type="Gene3D" id="2.60.40.1180">
    <property type="entry name" value="Golgi alpha-mannosidase II"/>
    <property type="match status" value="1"/>
</dbReference>
<dbReference type="CDD" id="cd11315">
    <property type="entry name" value="AmyAc_bac1_AmyA"/>
    <property type="match status" value="1"/>
</dbReference>
<evidence type="ECO:0000256" key="6">
    <source>
        <dbReference type="ARBA" id="ARBA00022723"/>
    </source>
</evidence>
<dbReference type="PRINTS" id="PR00110">
    <property type="entry name" value="ALPHAAMYLASE"/>
</dbReference>
<dbReference type="GO" id="GO:0046872">
    <property type="term" value="F:metal ion binding"/>
    <property type="evidence" value="ECO:0007669"/>
    <property type="project" value="UniProtKB-KW"/>
</dbReference>
<evidence type="ECO:0000256" key="4">
    <source>
        <dbReference type="ARBA" id="ARBA00012595"/>
    </source>
</evidence>
<dbReference type="InterPro" id="IPR006046">
    <property type="entry name" value="Alpha_amylase"/>
</dbReference>
<organism evidence="14 15">
    <name type="scientific">Agathobacter ruminis</name>
    <dbReference type="NCBI Taxonomy" id="1712665"/>
    <lineage>
        <taxon>Bacteria</taxon>
        <taxon>Bacillati</taxon>
        <taxon>Bacillota</taxon>
        <taxon>Clostridia</taxon>
        <taxon>Lachnospirales</taxon>
        <taxon>Lachnospiraceae</taxon>
        <taxon>Agathobacter</taxon>
    </lineage>
</organism>
<reference evidence="14 15" key="1">
    <citation type="submission" date="2017-10" db="EMBL/GenBank/DDBJ databases">
        <title>Resolving the taxonomy of Roseburia spp., Eubacterium rectale and Agathobacter spp. through phylogenomic analysis.</title>
        <authorList>
            <person name="Sheridan P.O."/>
            <person name="Walker A.W."/>
            <person name="Duncan S.H."/>
            <person name="Scott K.P."/>
            <person name="Toole P.W.O."/>
            <person name="Luis P."/>
            <person name="Flint H.J."/>
        </authorList>
    </citation>
    <scope>NUCLEOTIDE SEQUENCE [LARGE SCALE GENOMIC DNA]</scope>
    <source>
        <strain evidence="14 15">JK623</strain>
    </source>
</reference>
<evidence type="ECO:0000256" key="7">
    <source>
        <dbReference type="ARBA" id="ARBA00022801"/>
    </source>
</evidence>
<dbReference type="Pfam" id="PF00128">
    <property type="entry name" value="Alpha-amylase"/>
    <property type="match status" value="1"/>
</dbReference>
<dbReference type="Gene3D" id="3.20.20.80">
    <property type="entry name" value="Glycosidases"/>
    <property type="match status" value="1"/>
</dbReference>
<comment type="catalytic activity">
    <reaction evidence="1">
        <text>Endohydrolysis of (1-&gt;4)-alpha-D-glucosidic linkages in polysaccharides containing three or more (1-&gt;4)-alpha-linked D-glucose units.</text>
        <dbReference type="EC" id="3.2.1.1"/>
    </reaction>
</comment>
<dbReference type="SUPFAM" id="SSF51445">
    <property type="entry name" value="(Trans)glycosidases"/>
    <property type="match status" value="1"/>
</dbReference>
<dbReference type="InterPro" id="IPR006047">
    <property type="entry name" value="GH13_cat_dom"/>
</dbReference>
<evidence type="ECO:0000259" key="13">
    <source>
        <dbReference type="SMART" id="SM00642"/>
    </source>
</evidence>
<comment type="caution">
    <text evidence="14">The sequence shown here is derived from an EMBL/GenBank/DDBJ whole genome shotgun (WGS) entry which is preliminary data.</text>
</comment>